<dbReference type="InterPro" id="IPR036736">
    <property type="entry name" value="ACP-like_sf"/>
</dbReference>
<dbReference type="AlphaFoldDB" id="A0A0D5XV89"/>
<dbReference type="Pfam" id="PF00550">
    <property type="entry name" value="PP-binding"/>
    <property type="match status" value="1"/>
</dbReference>
<dbReference type="KEGG" id="pcz:PCL1606_11670"/>
<evidence type="ECO:0000313" key="2">
    <source>
        <dbReference type="EMBL" id="AKA22622.1"/>
    </source>
</evidence>
<reference evidence="2 3" key="1">
    <citation type="journal article" date="2015" name="Mol. Plant Microbe Interact.">
        <title>Comparative Genomic Analysis of Pseudomonas chlororaphis PCL1606 Reveals New Insight into Antifungal Compounds Involved in Biocontrol.</title>
        <authorList>
            <person name="Calderon C.E."/>
            <person name="Ramos C."/>
            <person name="de Vicente A."/>
            <person name="Cazorla F.M."/>
        </authorList>
    </citation>
    <scope>NUCLEOTIDE SEQUENCE [LARGE SCALE GENOMIC DNA]</scope>
    <source>
        <strain evidence="2 3">PCL1606</strain>
    </source>
</reference>
<evidence type="ECO:0000313" key="3">
    <source>
        <dbReference type="Proteomes" id="UP000032748"/>
    </source>
</evidence>
<feature type="domain" description="Carrier" evidence="1">
    <location>
        <begin position="5"/>
        <end position="81"/>
    </location>
</feature>
<dbReference type="Gene3D" id="1.10.1200.10">
    <property type="entry name" value="ACP-like"/>
    <property type="match status" value="1"/>
</dbReference>
<dbReference type="EMBL" id="CP011110">
    <property type="protein sequence ID" value="AKA22622.1"/>
    <property type="molecule type" value="Genomic_DNA"/>
</dbReference>
<dbReference type="Proteomes" id="UP000032748">
    <property type="component" value="Chromosome"/>
</dbReference>
<dbReference type="PROSITE" id="PS50075">
    <property type="entry name" value="CARRIER"/>
    <property type="match status" value="1"/>
</dbReference>
<dbReference type="OrthoDB" id="6575267at2"/>
<dbReference type="PATRIC" id="fig|587753.10.peg.1160"/>
<protein>
    <recommendedName>
        <fullName evidence="1">Carrier domain-containing protein</fullName>
    </recommendedName>
</protein>
<name>A0A0D5XV89_9PSED</name>
<dbReference type="RefSeq" id="WP_045881364.1">
    <property type="nucleotide sequence ID" value="NZ_CP011110.1"/>
</dbReference>
<dbReference type="SUPFAM" id="SSF47336">
    <property type="entry name" value="ACP-like"/>
    <property type="match status" value="1"/>
</dbReference>
<accession>A0A0D5XV89</accession>
<gene>
    <name evidence="2" type="ORF">PCL1606_11670</name>
</gene>
<sequence length="88" mass="9841">MTTVEHVFAVVRDLILELKDVDEDAVTLDTNIESMEFDSLDFVEMQVVVQKKIGVALDPDSFVSRKIATLRQLCEFVVELKESAAVPA</sequence>
<proteinExistence type="predicted"/>
<evidence type="ECO:0000259" key="1">
    <source>
        <dbReference type="PROSITE" id="PS50075"/>
    </source>
</evidence>
<dbReference type="InterPro" id="IPR009081">
    <property type="entry name" value="PP-bd_ACP"/>
</dbReference>
<organism evidence="2 3">
    <name type="scientific">Pseudomonas chlororaphis</name>
    <dbReference type="NCBI Taxonomy" id="587753"/>
    <lineage>
        <taxon>Bacteria</taxon>
        <taxon>Pseudomonadati</taxon>
        <taxon>Pseudomonadota</taxon>
        <taxon>Gammaproteobacteria</taxon>
        <taxon>Pseudomonadales</taxon>
        <taxon>Pseudomonadaceae</taxon>
        <taxon>Pseudomonas</taxon>
    </lineage>
</organism>